<dbReference type="HAMAP" id="MF_00052_B">
    <property type="entry name" value="RNase_HII_B"/>
    <property type="match status" value="1"/>
</dbReference>
<dbReference type="GO" id="GO:0043137">
    <property type="term" value="P:DNA replication, removal of RNA primer"/>
    <property type="evidence" value="ECO:0007669"/>
    <property type="project" value="TreeGrafter"/>
</dbReference>
<evidence type="ECO:0000256" key="8">
    <source>
        <dbReference type="ARBA" id="ARBA00022490"/>
    </source>
</evidence>
<evidence type="ECO:0000256" key="2">
    <source>
        <dbReference type="ARBA" id="ARBA00001936"/>
    </source>
</evidence>
<reference evidence="15" key="1">
    <citation type="submission" date="2020-05" db="EMBL/GenBank/DDBJ databases">
        <authorList>
            <person name="Chiriac C."/>
            <person name="Salcher M."/>
            <person name="Ghai R."/>
            <person name="Kavagutti S V."/>
        </authorList>
    </citation>
    <scope>NUCLEOTIDE SEQUENCE</scope>
</reference>
<keyword evidence="8" id="KW-0963">Cytoplasm</keyword>
<dbReference type="EMBL" id="CAEZVF010000077">
    <property type="protein sequence ID" value="CAB4621866.1"/>
    <property type="molecule type" value="Genomic_DNA"/>
</dbReference>
<dbReference type="GO" id="GO:0004523">
    <property type="term" value="F:RNA-DNA hybrid ribonuclease activity"/>
    <property type="evidence" value="ECO:0007669"/>
    <property type="project" value="UniProtKB-EC"/>
</dbReference>
<dbReference type="Gene3D" id="3.30.420.10">
    <property type="entry name" value="Ribonuclease H-like superfamily/Ribonuclease H"/>
    <property type="match status" value="1"/>
</dbReference>
<dbReference type="Pfam" id="PF01351">
    <property type="entry name" value="RNase_HII"/>
    <property type="match status" value="1"/>
</dbReference>
<dbReference type="GO" id="GO:0006298">
    <property type="term" value="P:mismatch repair"/>
    <property type="evidence" value="ECO:0007669"/>
    <property type="project" value="TreeGrafter"/>
</dbReference>
<evidence type="ECO:0000256" key="5">
    <source>
        <dbReference type="ARBA" id="ARBA00007383"/>
    </source>
</evidence>
<dbReference type="SUPFAM" id="SSF53098">
    <property type="entry name" value="Ribonuclease H-like"/>
    <property type="match status" value="1"/>
</dbReference>
<dbReference type="GO" id="GO:0005737">
    <property type="term" value="C:cytoplasm"/>
    <property type="evidence" value="ECO:0007669"/>
    <property type="project" value="UniProtKB-SubCell"/>
</dbReference>
<evidence type="ECO:0000256" key="6">
    <source>
        <dbReference type="ARBA" id="ARBA00012180"/>
    </source>
</evidence>
<comment type="cofactor">
    <cofactor evidence="3">
        <name>Mg(2+)</name>
        <dbReference type="ChEBI" id="CHEBI:18420"/>
    </cofactor>
</comment>
<comment type="catalytic activity">
    <reaction evidence="1">
        <text>Endonucleolytic cleavage to 5'-phosphomonoester.</text>
        <dbReference type="EC" id="3.1.26.4"/>
    </reaction>
</comment>
<evidence type="ECO:0000256" key="1">
    <source>
        <dbReference type="ARBA" id="ARBA00000077"/>
    </source>
</evidence>
<evidence type="ECO:0000256" key="7">
    <source>
        <dbReference type="ARBA" id="ARBA00019179"/>
    </source>
</evidence>
<dbReference type="NCBIfam" id="NF000598">
    <property type="entry name" value="PRK00015.2-2"/>
    <property type="match status" value="1"/>
</dbReference>
<dbReference type="GO" id="GO:0046872">
    <property type="term" value="F:metal ion binding"/>
    <property type="evidence" value="ECO:0007669"/>
    <property type="project" value="UniProtKB-KW"/>
</dbReference>
<evidence type="ECO:0000256" key="10">
    <source>
        <dbReference type="ARBA" id="ARBA00022723"/>
    </source>
</evidence>
<keyword evidence="9" id="KW-0540">Nuclease</keyword>
<dbReference type="PANTHER" id="PTHR10954">
    <property type="entry name" value="RIBONUCLEASE H2 SUBUNIT A"/>
    <property type="match status" value="1"/>
</dbReference>
<name>A0A6J6I8V9_9ZZZZ</name>
<sequence>MARAVSTTSKRDLRRYESALTLRGFSPIAGVDEAGRGACAGPLVVAAVVLGDDLAQVNDSKALTPRRREALFDTIMSQATAVSVVVVEPAEVDELGVHHADLEGMRRAIARLSVVPQYALTDGYPIKGLPIPSLAVWKGDQVCASVAAASIIAKVTRDRIMCELDQQFPEYGFAAHKGYVTAAHRQALVDHGPRAVHRFSFAPVISAAHLHGIEMSSTVKSSSMRGTSAKGKVRT</sequence>
<comment type="cofactor">
    <cofactor evidence="2">
        <name>Mn(2+)</name>
        <dbReference type="ChEBI" id="CHEBI:29035"/>
    </cofactor>
</comment>
<feature type="domain" description="RNase H type-2" evidence="14">
    <location>
        <begin position="26"/>
        <end position="213"/>
    </location>
</feature>
<keyword evidence="12" id="KW-0378">Hydrolase</keyword>
<gene>
    <name evidence="15" type="ORF">UFOPK1939_00616</name>
</gene>
<dbReference type="InterPro" id="IPR001352">
    <property type="entry name" value="RNase_HII/HIII"/>
</dbReference>
<proteinExistence type="inferred from homology"/>
<keyword evidence="13" id="KW-0464">Manganese</keyword>
<dbReference type="GO" id="GO:0003723">
    <property type="term" value="F:RNA binding"/>
    <property type="evidence" value="ECO:0007669"/>
    <property type="project" value="InterPro"/>
</dbReference>
<evidence type="ECO:0000256" key="13">
    <source>
        <dbReference type="ARBA" id="ARBA00023211"/>
    </source>
</evidence>
<evidence type="ECO:0000259" key="14">
    <source>
        <dbReference type="PROSITE" id="PS51975"/>
    </source>
</evidence>
<dbReference type="PANTHER" id="PTHR10954:SF18">
    <property type="entry name" value="RIBONUCLEASE HII"/>
    <property type="match status" value="1"/>
</dbReference>
<dbReference type="InterPro" id="IPR024567">
    <property type="entry name" value="RNase_HII/HIII_dom"/>
</dbReference>
<evidence type="ECO:0000256" key="12">
    <source>
        <dbReference type="ARBA" id="ARBA00022801"/>
    </source>
</evidence>
<keyword evidence="11" id="KW-0255">Endonuclease</keyword>
<evidence type="ECO:0000313" key="15">
    <source>
        <dbReference type="EMBL" id="CAB4621866.1"/>
    </source>
</evidence>
<dbReference type="AlphaFoldDB" id="A0A6J6I8V9"/>
<dbReference type="NCBIfam" id="NF000595">
    <property type="entry name" value="PRK00015.1-3"/>
    <property type="match status" value="1"/>
</dbReference>
<dbReference type="InterPro" id="IPR012337">
    <property type="entry name" value="RNaseH-like_sf"/>
</dbReference>
<dbReference type="InterPro" id="IPR036397">
    <property type="entry name" value="RNaseH_sf"/>
</dbReference>
<keyword evidence="10" id="KW-0479">Metal-binding</keyword>
<dbReference type="EC" id="3.1.26.4" evidence="6"/>
<dbReference type="GO" id="GO:0032299">
    <property type="term" value="C:ribonuclease H2 complex"/>
    <property type="evidence" value="ECO:0007669"/>
    <property type="project" value="TreeGrafter"/>
</dbReference>
<evidence type="ECO:0000256" key="11">
    <source>
        <dbReference type="ARBA" id="ARBA00022759"/>
    </source>
</evidence>
<dbReference type="CDD" id="cd07182">
    <property type="entry name" value="RNase_HII_bacteria_HII_like"/>
    <property type="match status" value="1"/>
</dbReference>
<protein>
    <recommendedName>
        <fullName evidence="7">Ribonuclease HII</fullName>
        <ecNumber evidence="6">3.1.26.4</ecNumber>
    </recommendedName>
</protein>
<dbReference type="InterPro" id="IPR022898">
    <property type="entry name" value="RNase_HII"/>
</dbReference>
<evidence type="ECO:0000256" key="9">
    <source>
        <dbReference type="ARBA" id="ARBA00022722"/>
    </source>
</evidence>
<accession>A0A6J6I8V9</accession>
<comment type="subcellular location">
    <subcellularLocation>
        <location evidence="4">Cytoplasm</location>
    </subcellularLocation>
</comment>
<evidence type="ECO:0000256" key="4">
    <source>
        <dbReference type="ARBA" id="ARBA00004496"/>
    </source>
</evidence>
<comment type="similarity">
    <text evidence="5">Belongs to the RNase HII family.</text>
</comment>
<evidence type="ECO:0000256" key="3">
    <source>
        <dbReference type="ARBA" id="ARBA00001946"/>
    </source>
</evidence>
<dbReference type="PROSITE" id="PS51975">
    <property type="entry name" value="RNASE_H_2"/>
    <property type="match status" value="1"/>
</dbReference>
<organism evidence="15">
    <name type="scientific">freshwater metagenome</name>
    <dbReference type="NCBI Taxonomy" id="449393"/>
    <lineage>
        <taxon>unclassified sequences</taxon>
        <taxon>metagenomes</taxon>
        <taxon>ecological metagenomes</taxon>
    </lineage>
</organism>